<dbReference type="InterPro" id="IPR000182">
    <property type="entry name" value="GNAT_dom"/>
</dbReference>
<reference evidence="3 4" key="1">
    <citation type="journal article" date="2019" name="Int. J. Syst. Evol. Microbiol.">
        <title>The Global Catalogue of Microorganisms (GCM) 10K type strain sequencing project: providing services to taxonomists for standard genome sequencing and annotation.</title>
        <authorList>
            <consortium name="The Broad Institute Genomics Platform"/>
            <consortium name="The Broad Institute Genome Sequencing Center for Infectious Disease"/>
            <person name="Wu L."/>
            <person name="Ma J."/>
        </authorList>
    </citation>
    <scope>NUCLEOTIDE SEQUENCE [LARGE SCALE GENOMIC DNA]</scope>
    <source>
        <strain evidence="3 4">WLHS5</strain>
    </source>
</reference>
<proteinExistence type="predicted"/>
<sequence>MATTSDYPSQFPRPPTTVTDREGRTITVSEYDGGPEPLVEMYGHFDDDSRSQGLPPRDESRTREWIDGLLEDGLNTVARHGDDVVGHAVLVPYDETAELAIFVRPTYQSAGIGTHLIRGLLRHGQDNGLTHVWLTVDRNNRIAMNLYRSAGFETTARNRGEHEMELDL</sequence>
<evidence type="ECO:0000259" key="2">
    <source>
        <dbReference type="PROSITE" id="PS51186"/>
    </source>
</evidence>
<comment type="caution">
    <text evidence="3">The sequence shown here is derived from an EMBL/GenBank/DDBJ whole genome shotgun (WGS) entry which is preliminary data.</text>
</comment>
<keyword evidence="3" id="KW-0808">Transferase</keyword>
<dbReference type="EC" id="2.3.-.-" evidence="3"/>
<keyword evidence="4" id="KW-1185">Reference proteome</keyword>
<organism evidence="3 4">
    <name type="scientific">Halosolutus amylolyticus</name>
    <dbReference type="NCBI Taxonomy" id="2932267"/>
    <lineage>
        <taxon>Archaea</taxon>
        <taxon>Methanobacteriati</taxon>
        <taxon>Methanobacteriota</taxon>
        <taxon>Stenosarchaea group</taxon>
        <taxon>Halobacteria</taxon>
        <taxon>Halobacteriales</taxon>
        <taxon>Natrialbaceae</taxon>
        <taxon>Halosolutus</taxon>
    </lineage>
</organism>
<evidence type="ECO:0000313" key="4">
    <source>
        <dbReference type="Proteomes" id="UP001595898"/>
    </source>
</evidence>
<dbReference type="SUPFAM" id="SSF55729">
    <property type="entry name" value="Acyl-CoA N-acyltransferases (Nat)"/>
    <property type="match status" value="1"/>
</dbReference>
<dbReference type="Proteomes" id="UP001595898">
    <property type="component" value="Unassembled WGS sequence"/>
</dbReference>
<dbReference type="Pfam" id="PF00583">
    <property type="entry name" value="Acetyltransf_1"/>
    <property type="match status" value="1"/>
</dbReference>
<dbReference type="PROSITE" id="PS51186">
    <property type="entry name" value="GNAT"/>
    <property type="match status" value="1"/>
</dbReference>
<feature type="region of interest" description="Disordered" evidence="1">
    <location>
        <begin position="1"/>
        <end position="38"/>
    </location>
</feature>
<dbReference type="CDD" id="cd04301">
    <property type="entry name" value="NAT_SF"/>
    <property type="match status" value="1"/>
</dbReference>
<evidence type="ECO:0000313" key="3">
    <source>
        <dbReference type="EMBL" id="MFC4544589.1"/>
    </source>
</evidence>
<accession>A0ABD5PX76</accession>
<dbReference type="RefSeq" id="WP_250141318.1">
    <property type="nucleotide sequence ID" value="NZ_JALIQP010000003.1"/>
</dbReference>
<evidence type="ECO:0000256" key="1">
    <source>
        <dbReference type="SAM" id="MobiDB-lite"/>
    </source>
</evidence>
<name>A0ABD5PX76_9EURY</name>
<feature type="domain" description="N-acetyltransferase" evidence="2">
    <location>
        <begin position="26"/>
        <end position="168"/>
    </location>
</feature>
<dbReference type="PANTHER" id="PTHR43617">
    <property type="entry name" value="L-AMINO ACID N-ACETYLTRANSFERASE"/>
    <property type="match status" value="1"/>
</dbReference>
<dbReference type="EMBL" id="JBHSFA010000011">
    <property type="protein sequence ID" value="MFC4544589.1"/>
    <property type="molecule type" value="Genomic_DNA"/>
</dbReference>
<dbReference type="GO" id="GO:0016746">
    <property type="term" value="F:acyltransferase activity"/>
    <property type="evidence" value="ECO:0007669"/>
    <property type="project" value="UniProtKB-KW"/>
</dbReference>
<dbReference type="AlphaFoldDB" id="A0ABD5PX76"/>
<protein>
    <submittedName>
        <fullName evidence="3">GNAT family N-acetyltransferase</fullName>
        <ecNumber evidence="3">2.3.-.-</ecNumber>
    </submittedName>
</protein>
<gene>
    <name evidence="3" type="ORF">ACFO5R_21890</name>
</gene>
<keyword evidence="3" id="KW-0012">Acyltransferase</keyword>
<dbReference type="InterPro" id="IPR016181">
    <property type="entry name" value="Acyl_CoA_acyltransferase"/>
</dbReference>
<dbReference type="Gene3D" id="3.40.630.30">
    <property type="match status" value="1"/>
</dbReference>
<dbReference type="InterPro" id="IPR050276">
    <property type="entry name" value="MshD_Acetyltransferase"/>
</dbReference>